<dbReference type="PROSITE" id="PS00409">
    <property type="entry name" value="PROKAR_NTER_METHYL"/>
    <property type="match status" value="1"/>
</dbReference>
<dbReference type="SUPFAM" id="SSF54523">
    <property type="entry name" value="Pili subunits"/>
    <property type="match status" value="1"/>
</dbReference>
<dbReference type="InterPro" id="IPR045584">
    <property type="entry name" value="Pilin-like"/>
</dbReference>
<dbReference type="RefSeq" id="WP_050189076.1">
    <property type="nucleotide sequence ID" value="NZ_KX833210.1"/>
</dbReference>
<sequence>MINSFRLLKDRKSKKGFSLLEILLVLGAIAALIVAAFMIFPKVQASQRIDRESRNLTAIQAGVKSLYGGRAKISSINTDSFIASKNAPENMIQDGKLINEWKGNVQVEYSGNHGKYNIIYDAVPASDCSKLIAAVSGNFVSIDVYNGNGGTQVKNLEEGKNIDIAATSAACFSEDNATIIFASII</sequence>
<dbReference type="EMBL" id="KX833210">
    <property type="protein sequence ID" value="API82910.1"/>
    <property type="molecule type" value="Genomic_DNA"/>
</dbReference>
<dbReference type="InterPro" id="IPR014911">
    <property type="entry name" value="PilS_N"/>
</dbReference>
<keyword evidence="2" id="KW-0472">Membrane</keyword>
<accession>A0A1L4BLU9</accession>
<keyword evidence="2" id="KW-0812">Transmembrane</keyword>
<feature type="domain" description="Type 4 secretion system PilS N-terminal" evidence="3">
    <location>
        <begin position="47"/>
        <end position="183"/>
    </location>
</feature>
<evidence type="ECO:0000259" key="3">
    <source>
        <dbReference type="Pfam" id="PF08805"/>
    </source>
</evidence>
<dbReference type="AlphaFoldDB" id="A0A1L4BLU9"/>
<protein>
    <recommendedName>
        <fullName evidence="3">Type 4 secretion system PilS N-terminal domain-containing protein</fullName>
    </recommendedName>
</protein>
<dbReference type="Pfam" id="PF08805">
    <property type="entry name" value="PilS"/>
    <property type="match status" value="1"/>
</dbReference>
<keyword evidence="4" id="KW-0614">Plasmid</keyword>
<dbReference type="NCBIfam" id="TIGR02532">
    <property type="entry name" value="IV_pilin_GFxxxE"/>
    <property type="match status" value="1"/>
</dbReference>
<dbReference type="Gene3D" id="3.30.1690.10">
    <property type="entry name" value="TcpA-like pilin"/>
    <property type="match status" value="1"/>
</dbReference>
<feature type="transmembrane region" description="Helical" evidence="2">
    <location>
        <begin position="20"/>
        <end position="40"/>
    </location>
</feature>
<organism evidence="4">
    <name type="scientific">Salmonella typhi</name>
    <dbReference type="NCBI Taxonomy" id="90370"/>
    <lineage>
        <taxon>Bacteria</taxon>
        <taxon>Pseudomonadati</taxon>
        <taxon>Pseudomonadota</taxon>
        <taxon>Gammaproteobacteria</taxon>
        <taxon>Enterobacterales</taxon>
        <taxon>Enterobacteriaceae</taxon>
        <taxon>Salmonella</taxon>
    </lineage>
</organism>
<name>A0A1L4BLU9_SALTI</name>
<keyword evidence="2" id="KW-1133">Transmembrane helix</keyword>
<proteinExistence type="predicted"/>
<geneLocation type="plasmid" evidence="4">
    <name>pTy031_01</name>
</geneLocation>
<evidence type="ECO:0000256" key="1">
    <source>
        <dbReference type="ARBA" id="ARBA00004167"/>
    </source>
</evidence>
<dbReference type="GO" id="GO:0016020">
    <property type="term" value="C:membrane"/>
    <property type="evidence" value="ECO:0007669"/>
    <property type="project" value="UniProtKB-SubCell"/>
</dbReference>
<dbReference type="InterPro" id="IPR012902">
    <property type="entry name" value="N_methyl_site"/>
</dbReference>
<reference evidence="4" key="1">
    <citation type="submission" date="2016-09" db="EMBL/GenBank/DDBJ databases">
        <title>Whole genome sequence analysis of Salmonella Typhi isolated in Thailand before and after the introduction of a national immunization program.</title>
        <authorList>
            <person name="Dyson Z.A."/>
            <person name="Thanh D.P."/>
            <person name="Bodhidatta L."/>
            <person name="Mason C.J."/>
            <person name="Rabaa M.A."/>
            <person name="Vinh P.V."/>
            <person name="Thanh T.H."/>
            <person name="Thwaites G.E."/>
            <person name="Baker S."/>
            <person name="Holt K.E."/>
        </authorList>
    </citation>
    <scope>NUCLEOTIDE SEQUENCE</scope>
    <source>
        <strain evidence="4">Salmonella Typhi Ty031 plasmid pTy031_01</strain>
        <plasmid evidence="4">pTy031_01</plasmid>
    </source>
</reference>
<evidence type="ECO:0000313" key="4">
    <source>
        <dbReference type="EMBL" id="API82910.1"/>
    </source>
</evidence>
<comment type="subcellular location">
    <subcellularLocation>
        <location evidence="1">Membrane</location>
        <topology evidence="1">Single-pass membrane protein</topology>
    </subcellularLocation>
</comment>
<evidence type="ECO:0000256" key="2">
    <source>
        <dbReference type="SAM" id="Phobius"/>
    </source>
</evidence>